<proteinExistence type="predicted"/>
<keyword evidence="1" id="KW-0472">Membrane</keyword>
<comment type="caution">
    <text evidence="2">The sequence shown here is derived from an EMBL/GenBank/DDBJ whole genome shotgun (WGS) entry which is preliminary data.</text>
</comment>
<dbReference type="EMBL" id="BAAACG010000010">
    <property type="protein sequence ID" value="GAA0741266.1"/>
    <property type="molecule type" value="Genomic_DNA"/>
</dbReference>
<feature type="transmembrane region" description="Helical" evidence="1">
    <location>
        <begin position="86"/>
        <end position="104"/>
    </location>
</feature>
<accession>A0ABP3UUZ3</accession>
<evidence type="ECO:0000256" key="1">
    <source>
        <dbReference type="SAM" id="Phobius"/>
    </source>
</evidence>
<keyword evidence="1" id="KW-0812">Transmembrane</keyword>
<keyword evidence="3" id="KW-1185">Reference proteome</keyword>
<evidence type="ECO:0000313" key="2">
    <source>
        <dbReference type="EMBL" id="GAA0741266.1"/>
    </source>
</evidence>
<organism evidence="2 3">
    <name type="scientific">Clostridium oceanicum</name>
    <dbReference type="NCBI Taxonomy" id="1543"/>
    <lineage>
        <taxon>Bacteria</taxon>
        <taxon>Bacillati</taxon>
        <taxon>Bacillota</taxon>
        <taxon>Clostridia</taxon>
        <taxon>Eubacteriales</taxon>
        <taxon>Clostridiaceae</taxon>
        <taxon>Clostridium</taxon>
    </lineage>
</organism>
<evidence type="ECO:0000313" key="3">
    <source>
        <dbReference type="Proteomes" id="UP001501510"/>
    </source>
</evidence>
<name>A0ABP3UUZ3_9CLOT</name>
<evidence type="ECO:0008006" key="4">
    <source>
        <dbReference type="Google" id="ProtNLM"/>
    </source>
</evidence>
<dbReference type="Proteomes" id="UP001501510">
    <property type="component" value="Unassembled WGS sequence"/>
</dbReference>
<keyword evidence="1" id="KW-1133">Transmembrane helix</keyword>
<dbReference type="RefSeq" id="WP_343761654.1">
    <property type="nucleotide sequence ID" value="NZ_BAAACG010000010.1"/>
</dbReference>
<reference evidence="3" key="1">
    <citation type="journal article" date="2019" name="Int. J. Syst. Evol. Microbiol.">
        <title>The Global Catalogue of Microorganisms (GCM) 10K type strain sequencing project: providing services to taxonomists for standard genome sequencing and annotation.</title>
        <authorList>
            <consortium name="The Broad Institute Genomics Platform"/>
            <consortium name="The Broad Institute Genome Sequencing Center for Infectious Disease"/>
            <person name="Wu L."/>
            <person name="Ma J."/>
        </authorList>
    </citation>
    <scope>NUCLEOTIDE SEQUENCE [LARGE SCALE GENOMIC DNA]</scope>
    <source>
        <strain evidence="3">JCM 1407</strain>
    </source>
</reference>
<gene>
    <name evidence="2" type="ORF">GCM10008906_22210</name>
</gene>
<feature type="transmembrane region" description="Helical" evidence="1">
    <location>
        <begin position="46"/>
        <end position="66"/>
    </location>
</feature>
<sequence length="235" mass="27992">MNRISDNNIDCKSYFDYIVNNERLIHFESLLIAKIDVIKSDFDRKICTFSLSTMVTFLLTVFGFSSDTIAMKLIKTAEIFKNINEGVVNCIYLIFPILLLVETIKLKRIRKSLDLEFLKDPYTQDKLFHRFILDKYYKEILVDVNNVIKSLKCYYENDMHTSIKFLKCDFKIYVRQYLEENFKGKIDFDVSRYLCEVIILRKLIENEIYRLQDSNEYFEIIISKNSDILFKLTGT</sequence>
<protein>
    <recommendedName>
        <fullName evidence="4">SMODS and SLOG-associating 2TM effector domain-containing protein</fullName>
    </recommendedName>
</protein>